<evidence type="ECO:0000313" key="2">
    <source>
        <dbReference type="EMBL" id="KUJ47941.1"/>
    </source>
</evidence>
<dbReference type="InterPro" id="IPR002645">
    <property type="entry name" value="STAS_dom"/>
</dbReference>
<dbReference type="Pfam" id="PF14417">
    <property type="entry name" value="MEDS"/>
    <property type="match status" value="1"/>
</dbReference>
<comment type="caution">
    <text evidence="2">The sequence shown here is derived from an EMBL/GenBank/DDBJ whole genome shotgun (WGS) entry which is preliminary data.</text>
</comment>
<evidence type="ECO:0000259" key="1">
    <source>
        <dbReference type="PROSITE" id="PS50801"/>
    </source>
</evidence>
<keyword evidence="3" id="KW-1185">Reference proteome</keyword>
<name>A0A9X0LF51_9ACTN</name>
<proteinExistence type="predicted"/>
<accession>A0A9X0LF51</accession>
<dbReference type="InterPro" id="IPR025847">
    <property type="entry name" value="MEDS_domain"/>
</dbReference>
<organism evidence="2 3">
    <name type="scientific">Micromonospora maris</name>
    <dbReference type="NCBI Taxonomy" id="1003110"/>
    <lineage>
        <taxon>Bacteria</taxon>
        <taxon>Bacillati</taxon>
        <taxon>Actinomycetota</taxon>
        <taxon>Actinomycetes</taxon>
        <taxon>Micromonosporales</taxon>
        <taxon>Micromonosporaceae</taxon>
        <taxon>Micromonospora</taxon>
    </lineage>
</organism>
<dbReference type="AlphaFoldDB" id="A0A9X0LF51"/>
<dbReference type="OMA" id="THGCLAY"/>
<feature type="domain" description="STAS" evidence="1">
    <location>
        <begin position="190"/>
        <end position="274"/>
    </location>
</feature>
<dbReference type="Proteomes" id="UP000053246">
    <property type="component" value="Unassembled WGS sequence"/>
</dbReference>
<evidence type="ECO:0000313" key="3">
    <source>
        <dbReference type="Proteomes" id="UP000053246"/>
    </source>
</evidence>
<dbReference type="RefSeq" id="WP_013731154.1">
    <property type="nucleotide sequence ID" value="NZ_LMWI01000001.1"/>
</dbReference>
<dbReference type="SUPFAM" id="SSF52091">
    <property type="entry name" value="SpoIIaa-like"/>
    <property type="match status" value="1"/>
</dbReference>
<reference evidence="2 3" key="1">
    <citation type="submission" date="2015-10" db="EMBL/GenBank/DDBJ databases">
        <authorList>
            <person name="Ju K.-S."/>
            <person name="Doroghazi J.R."/>
            <person name="Metcalf W.W."/>
        </authorList>
    </citation>
    <scope>NUCLEOTIDE SEQUENCE [LARGE SCALE GENOMIC DNA]</scope>
    <source>
        <strain evidence="2 3">NRRL B-24793</strain>
    </source>
</reference>
<dbReference type="PROSITE" id="PS50801">
    <property type="entry name" value="STAS"/>
    <property type="match status" value="1"/>
</dbReference>
<sequence length="274" mass="29830">MSGQALPYGHLCWAYDDPAGFTTRAEDFLRSGLAAGEQVWYVVAGSPGPVRDRWRDLDLFADALSSGAAEVLTLDAAYSGGQVIDPAGQVSAYQMAIRAALAAGYSGLRVAAACTELVRTPAQRAMFARYEQQINRMMRGEAFRAMCGYHRPTLGDRAVAELACLHPEHNVTDLLFRLYAPTAHPGHAVLVGELDPASHDLFRAALEHSELRPVDDELILDASGLRFLDHRTLVHLSEYAQQREARLVLRGCSAGTVRLAALLDLPGLSMEVTR</sequence>
<dbReference type="InterPro" id="IPR036513">
    <property type="entry name" value="STAS_dom_sf"/>
</dbReference>
<protein>
    <recommendedName>
        <fullName evidence="1">STAS domain-containing protein</fullName>
    </recommendedName>
</protein>
<gene>
    <name evidence="2" type="ORF">ADL17_02265</name>
</gene>
<dbReference type="EMBL" id="LMWI01000001">
    <property type="protein sequence ID" value="KUJ47941.1"/>
    <property type="molecule type" value="Genomic_DNA"/>
</dbReference>
<dbReference type="Gene3D" id="3.30.750.24">
    <property type="entry name" value="STAS domain"/>
    <property type="match status" value="1"/>
</dbReference>